<evidence type="ECO:0000313" key="1">
    <source>
        <dbReference type="EMBL" id="KAG2212232.1"/>
    </source>
</evidence>
<name>A0A8H7RL59_9FUNG</name>
<accession>A0A8H7RL59</accession>
<dbReference type="EMBL" id="JAEPRB010000766">
    <property type="protein sequence ID" value="KAG2212232.1"/>
    <property type="molecule type" value="Genomic_DNA"/>
</dbReference>
<comment type="caution">
    <text evidence="1">The sequence shown here is derived from an EMBL/GenBank/DDBJ whole genome shotgun (WGS) entry which is preliminary data.</text>
</comment>
<proteinExistence type="predicted"/>
<reference evidence="1 2" key="1">
    <citation type="submission" date="2020-12" db="EMBL/GenBank/DDBJ databases">
        <title>Metabolic potential, ecology and presence of endohyphal bacteria is reflected in genomic diversity of Mucoromycotina.</title>
        <authorList>
            <person name="Muszewska A."/>
            <person name="Okrasinska A."/>
            <person name="Steczkiewicz K."/>
            <person name="Drgas O."/>
            <person name="Orlowska M."/>
            <person name="Perlinska-Lenart U."/>
            <person name="Aleksandrzak-Piekarczyk T."/>
            <person name="Szatraj K."/>
            <person name="Zielenkiewicz U."/>
            <person name="Pilsyk S."/>
            <person name="Malc E."/>
            <person name="Mieczkowski P."/>
            <person name="Kruszewska J.S."/>
            <person name="Biernat P."/>
            <person name="Pawlowska J."/>
        </authorList>
    </citation>
    <scope>NUCLEOTIDE SEQUENCE [LARGE SCALE GENOMIC DNA]</scope>
    <source>
        <strain evidence="1 2">CBS 142.35</strain>
    </source>
</reference>
<keyword evidence="2" id="KW-1185">Reference proteome</keyword>
<organism evidence="1 2">
    <name type="scientific">Circinella minor</name>
    <dbReference type="NCBI Taxonomy" id="1195481"/>
    <lineage>
        <taxon>Eukaryota</taxon>
        <taxon>Fungi</taxon>
        <taxon>Fungi incertae sedis</taxon>
        <taxon>Mucoromycota</taxon>
        <taxon>Mucoromycotina</taxon>
        <taxon>Mucoromycetes</taxon>
        <taxon>Mucorales</taxon>
        <taxon>Lichtheimiaceae</taxon>
        <taxon>Circinella</taxon>
    </lineage>
</organism>
<protein>
    <submittedName>
        <fullName evidence="1">Uncharacterized protein</fullName>
    </submittedName>
</protein>
<dbReference type="Proteomes" id="UP000646827">
    <property type="component" value="Unassembled WGS sequence"/>
</dbReference>
<evidence type="ECO:0000313" key="2">
    <source>
        <dbReference type="Proteomes" id="UP000646827"/>
    </source>
</evidence>
<dbReference type="AlphaFoldDB" id="A0A8H7RL59"/>
<sequence>MNKELESLFEKVNKNYERSINDAKANWSPATLRNYLYRLSHWESYIGICDKDTDPWSAINFTVEPPYKCGSMRNNVVSNETRYKTVSKAAEVRITNQQIITKCSLCKSAAIPRDEKFICSFAIKSERKRLERRCSDLETLSAFNEATFDCGLTLKGTTYSFQYGFSITLLKSNQRLDVAKQFMGHTSKSNVVLQNYSSDLSNFDIVTFVLEYQSITIKFTVNSNLILVKHFTVKLVIVQVFLD</sequence>
<gene>
    <name evidence="1" type="ORF">INT45_002658</name>
</gene>